<comment type="similarity">
    <text evidence="1 5">Belongs to the glutathione peroxidase family.</text>
</comment>
<dbReference type="InterPro" id="IPR000889">
    <property type="entry name" value="Glutathione_peroxidase"/>
</dbReference>
<dbReference type="KEGG" id="ebz:J7S26_07965"/>
<dbReference type="PROSITE" id="PS51355">
    <property type="entry name" value="GLUTATHIONE_PEROXID_3"/>
    <property type="match status" value="1"/>
</dbReference>
<dbReference type="PANTHER" id="PTHR11592">
    <property type="entry name" value="GLUTATHIONE PEROXIDASE"/>
    <property type="match status" value="1"/>
</dbReference>
<gene>
    <name evidence="7" type="ORF">GMI68_07990</name>
    <name evidence="8" type="ORF">J7S26_07965</name>
</gene>
<feature type="active site" evidence="4">
    <location>
        <position position="35"/>
    </location>
</feature>
<dbReference type="CDD" id="cd00340">
    <property type="entry name" value="GSH_Peroxidase"/>
    <property type="match status" value="1"/>
</dbReference>
<accession>A0A9E6MPV6</accession>
<dbReference type="Proteomes" id="UP000636394">
    <property type="component" value="Unassembled WGS sequence"/>
</dbReference>
<dbReference type="Proteomes" id="UP000671910">
    <property type="component" value="Chromosome"/>
</dbReference>
<sequence length="179" mass="20166">MNMYDFTVRSQDGSDISLSRFKGSVLLVVNTATGCGFTPQYEELEAFYREYRSKGLEILDFPCDQFGHQAPGSDKDIHQFCTLHYDTTFPQFSKICVNGPDAIPLYRWLTSETTFKGFSGPMADALAAATAENNKDFAPNDIQWNFTKFLISREGDIVARFEPTDPMDDVRKAIEEALA</sequence>
<evidence type="ECO:0000256" key="3">
    <source>
        <dbReference type="ARBA" id="ARBA00023002"/>
    </source>
</evidence>
<evidence type="ECO:0000256" key="5">
    <source>
        <dbReference type="RuleBase" id="RU000499"/>
    </source>
</evidence>
<dbReference type="Pfam" id="PF00255">
    <property type="entry name" value="GSHPx"/>
    <property type="match status" value="1"/>
</dbReference>
<dbReference type="PRINTS" id="PR01011">
    <property type="entry name" value="GLUTPROXDASE"/>
</dbReference>
<keyword evidence="9" id="KW-1185">Reference proteome</keyword>
<evidence type="ECO:0000256" key="4">
    <source>
        <dbReference type="PIRSR" id="PIRSR000303-1"/>
    </source>
</evidence>
<keyword evidence="3 5" id="KW-0560">Oxidoreductase</keyword>
<protein>
    <recommendedName>
        <fullName evidence="5">Glutathione peroxidase</fullName>
    </recommendedName>
</protein>
<evidence type="ECO:0000313" key="7">
    <source>
        <dbReference type="EMBL" id="NHM14701.1"/>
    </source>
</evidence>
<evidence type="ECO:0000259" key="6">
    <source>
        <dbReference type="PROSITE" id="PS51352"/>
    </source>
</evidence>
<dbReference type="SUPFAM" id="SSF52833">
    <property type="entry name" value="Thioredoxin-like"/>
    <property type="match status" value="1"/>
</dbReference>
<feature type="domain" description="Thioredoxin" evidence="6">
    <location>
        <begin position="1"/>
        <end position="179"/>
    </location>
</feature>
<dbReference type="PANTHER" id="PTHR11592:SF78">
    <property type="entry name" value="GLUTATHIONE PEROXIDASE"/>
    <property type="match status" value="1"/>
</dbReference>
<reference evidence="7 9" key="1">
    <citation type="submission" date="2019-11" db="EMBL/GenBank/DDBJ databases">
        <title>Eggerthellaceae novel genus isolated from the rectal contents of marmort.</title>
        <authorList>
            <person name="Zhang G."/>
        </authorList>
    </citation>
    <scope>NUCLEOTIDE SEQUENCE [LARGE SCALE GENOMIC DNA]</scope>
    <source>
        <strain evidence="7">Zg-886</strain>
        <strain evidence="9">zg-886</strain>
    </source>
</reference>
<dbReference type="PROSITE" id="PS00460">
    <property type="entry name" value="GLUTATHIONE_PEROXID_1"/>
    <property type="match status" value="1"/>
</dbReference>
<dbReference type="GO" id="GO:0004601">
    <property type="term" value="F:peroxidase activity"/>
    <property type="evidence" value="ECO:0007669"/>
    <property type="project" value="UniProtKB-KW"/>
</dbReference>
<dbReference type="RefSeq" id="WP_165060540.1">
    <property type="nucleotide sequence ID" value="NZ_CP072829.1"/>
</dbReference>
<dbReference type="EMBL" id="CP072829">
    <property type="protein sequence ID" value="QTU84269.1"/>
    <property type="molecule type" value="Genomic_DNA"/>
</dbReference>
<evidence type="ECO:0000313" key="9">
    <source>
        <dbReference type="Proteomes" id="UP000636394"/>
    </source>
</evidence>
<dbReference type="PIRSF" id="PIRSF000303">
    <property type="entry name" value="Glutathion_perox"/>
    <property type="match status" value="1"/>
</dbReference>
<name>A0A9E6MPV6_9ACTN</name>
<evidence type="ECO:0000313" key="10">
    <source>
        <dbReference type="Proteomes" id="UP000671910"/>
    </source>
</evidence>
<dbReference type="AlphaFoldDB" id="A0A9E6MPV6"/>
<dbReference type="Gene3D" id="3.40.30.10">
    <property type="entry name" value="Glutaredoxin"/>
    <property type="match status" value="1"/>
</dbReference>
<dbReference type="FunFam" id="3.40.30.10:FF:000010">
    <property type="entry name" value="Glutathione peroxidase"/>
    <property type="match status" value="1"/>
</dbReference>
<dbReference type="GO" id="GO:0034599">
    <property type="term" value="P:cellular response to oxidative stress"/>
    <property type="evidence" value="ECO:0007669"/>
    <property type="project" value="TreeGrafter"/>
</dbReference>
<keyword evidence="2 5" id="KW-0575">Peroxidase</keyword>
<reference evidence="8" key="2">
    <citation type="submission" date="2021-04" db="EMBL/GenBank/DDBJ databases">
        <title>Novel species in family Eggerthellaceae.</title>
        <authorList>
            <person name="Zhang G."/>
        </authorList>
    </citation>
    <scope>NUCLEOTIDE SEQUENCE</scope>
    <source>
        <strain evidence="8">Zg-886</strain>
    </source>
</reference>
<dbReference type="PROSITE" id="PS51352">
    <property type="entry name" value="THIOREDOXIN_2"/>
    <property type="match status" value="1"/>
</dbReference>
<evidence type="ECO:0000256" key="1">
    <source>
        <dbReference type="ARBA" id="ARBA00006926"/>
    </source>
</evidence>
<dbReference type="InterPro" id="IPR029759">
    <property type="entry name" value="GPX_AS"/>
</dbReference>
<evidence type="ECO:0000313" key="8">
    <source>
        <dbReference type="EMBL" id="QTU84269.1"/>
    </source>
</evidence>
<dbReference type="InterPro" id="IPR013766">
    <property type="entry name" value="Thioredoxin_domain"/>
</dbReference>
<proteinExistence type="inferred from homology"/>
<evidence type="ECO:0000256" key="2">
    <source>
        <dbReference type="ARBA" id="ARBA00022559"/>
    </source>
</evidence>
<dbReference type="InterPro" id="IPR036249">
    <property type="entry name" value="Thioredoxin-like_sf"/>
</dbReference>
<dbReference type="EMBL" id="WPCR01000009">
    <property type="protein sequence ID" value="NHM14701.1"/>
    <property type="molecule type" value="Genomic_DNA"/>
</dbReference>
<organism evidence="8 10">
    <name type="scientific">Xiamenia xianingshaonis</name>
    <dbReference type="NCBI Taxonomy" id="2682776"/>
    <lineage>
        <taxon>Bacteria</taxon>
        <taxon>Bacillati</taxon>
        <taxon>Actinomycetota</taxon>
        <taxon>Coriobacteriia</taxon>
        <taxon>Eggerthellales</taxon>
        <taxon>Eggerthellaceae</taxon>
        <taxon>Xiamenia</taxon>
    </lineage>
</organism>